<evidence type="ECO:0000313" key="3">
    <source>
        <dbReference type="Proteomes" id="UP000292262"/>
    </source>
</evidence>
<keyword evidence="3" id="KW-1185">Reference proteome</keyword>
<evidence type="ECO:0000313" key="2">
    <source>
        <dbReference type="EMBL" id="RZS90515.1"/>
    </source>
</evidence>
<sequence>MIYKKVVNIKIFLIFIFLLFTACATYTTKYAEEKPIIEKNSNHKSTHSKFYLVGNLGYDRDNAQKTLSAMQAYFDSTATTKDYLLVLGDNLYPGGMPSKDEGNRTAKEDQLKQQLNFLKGFKGKMIVIPGDRDWRKTGVKGVKREEKFVKKFLDDKKAFLPKDGCPLKSYDIDDDVHLLIVDSQWYIANWDKNPTINDECEIKTRDKFLTELQNELKKNKDKTIILAMHHPVYSNGPYGGKYSLRSHLFPLGKKIPLPILGTFITEIKSQGGISSQDILNKRYNDFMDRLSVMVRDTEKVIIVSAHENSLQYIVDNGLHQIIAGSGATATATTLGKTGKFAHSGIGFSVVDIQKNGGSQVSFYGTKERVVTPLYTAPIYDRFKPLDTTLFSKKFPAFKKASVYQKEEVIRSKAFRFIWGDHYRYIYGTKLKVPVVTLDTLMGGLTVDRSGGGQQTRSLRLLDTLGRRYSLRAVRKSATQFLQKGAFVNTYLDDNFDDTFTEELLADFYTASHPYATFIVGPLAEAIGVYHTNPTLYYIPKHPRLENYNESYGDELYVLEERPGKEFIDVPSFGEPDDIESTDDMLNKLRKDEKYQMDQSAYIRARLFDMLIGDWDRHTDQWRWARFDSNGKRVYRPIPRDRDQAFCNYDGALTNFVKLILPQTRKFEVYDEELTNVRWINESGIKLDRALVSEASETQWIAEANYIKSNLTDRKIDEAFNYFPEEIQDSIAQRIKKNLKLRRNQLTKIASKYHDYLARHVVITGTDKDDYFEIIRKDKMTEIKVSRIIKGEVKKQFFSKEIKTSLTNEIWIYGLDDDDQFVVKGKGRKPIKIRIIGGQNNDVYTIENGRKIKVYDHKTKPNTIKKKSGAYVQLSDNYNQNLYDPGKYIDYTNTITPLVGFNPDDGLNINVTDTYTKSGFYKEPFHNKHTLKAAYYLATNGYDLSYQGEFTNMIGNWNLLINGLYTSENFAQNFFGFGNTTENPDDDLGFDYNRTKTGIISFAIGVKKMGYYGAEVEMKTGFESVEVENSADRFITAASGLGTSDPEFFDRKKFTFIDVSYNYGSYDNLVNPSKGMGFALNTGVKMNVENTSNTFVYINPKIEFFNALTRSRKLVLKNEILGGVIIGDGFEFYQAPHLGGNNGLRGYRTERFTGDRALAFTNDLRYSFGKFKTGLLPLQLGIFGGYDIGRVWFDNEDSEIWHDNYGGGFWINAVDAIAGQAGLFYSDDGFRFSFGFGFNL</sequence>
<dbReference type="AlphaFoldDB" id="A0A4Q7NTU4"/>
<dbReference type="SUPFAM" id="SSF56300">
    <property type="entry name" value="Metallo-dependent phosphatases"/>
    <property type="match status" value="1"/>
</dbReference>
<evidence type="ECO:0000259" key="1">
    <source>
        <dbReference type="Pfam" id="PF00149"/>
    </source>
</evidence>
<reference evidence="2 3" key="1">
    <citation type="submission" date="2019-02" db="EMBL/GenBank/DDBJ databases">
        <title>Genomic Encyclopedia of Type Strains, Phase IV (KMG-IV): sequencing the most valuable type-strain genomes for metagenomic binning, comparative biology and taxonomic classification.</title>
        <authorList>
            <person name="Goeker M."/>
        </authorList>
    </citation>
    <scope>NUCLEOTIDE SEQUENCE [LARGE SCALE GENOMIC DNA]</scope>
    <source>
        <strain evidence="2 3">DSM 17196</strain>
    </source>
</reference>
<dbReference type="Proteomes" id="UP000292262">
    <property type="component" value="Unassembled WGS sequence"/>
</dbReference>
<dbReference type="GO" id="GO:0016787">
    <property type="term" value="F:hydrolase activity"/>
    <property type="evidence" value="ECO:0007669"/>
    <property type="project" value="InterPro"/>
</dbReference>
<name>A0A4Q7NTU4_9FLAO</name>
<dbReference type="OrthoDB" id="333971at2"/>
<protein>
    <submittedName>
        <fullName evidence="2">Calcineurin-like phosphoesterase family protein</fullName>
    </submittedName>
</protein>
<dbReference type="Gene3D" id="3.60.21.10">
    <property type="match status" value="1"/>
</dbReference>
<organism evidence="2 3">
    <name type="scientific">Aquimarina brevivitae</name>
    <dbReference type="NCBI Taxonomy" id="323412"/>
    <lineage>
        <taxon>Bacteria</taxon>
        <taxon>Pseudomonadati</taxon>
        <taxon>Bacteroidota</taxon>
        <taxon>Flavobacteriia</taxon>
        <taxon>Flavobacteriales</taxon>
        <taxon>Flavobacteriaceae</taxon>
        <taxon>Aquimarina</taxon>
    </lineage>
</organism>
<dbReference type="InterPro" id="IPR004843">
    <property type="entry name" value="Calcineurin-like_PHP"/>
</dbReference>
<dbReference type="PROSITE" id="PS51257">
    <property type="entry name" value="PROKAR_LIPOPROTEIN"/>
    <property type="match status" value="1"/>
</dbReference>
<accession>A0A4Q7NTU4</accession>
<dbReference type="InterPro" id="IPR029052">
    <property type="entry name" value="Metallo-depent_PP-like"/>
</dbReference>
<feature type="domain" description="Calcineurin-like phosphoesterase" evidence="1">
    <location>
        <begin position="78"/>
        <end position="248"/>
    </location>
</feature>
<dbReference type="EMBL" id="SGXE01000007">
    <property type="protein sequence ID" value="RZS90515.1"/>
    <property type="molecule type" value="Genomic_DNA"/>
</dbReference>
<proteinExistence type="predicted"/>
<gene>
    <name evidence="2" type="ORF">EV197_3309</name>
</gene>
<comment type="caution">
    <text evidence="2">The sequence shown here is derived from an EMBL/GenBank/DDBJ whole genome shotgun (WGS) entry which is preliminary data.</text>
</comment>
<dbReference type="Pfam" id="PF00149">
    <property type="entry name" value="Metallophos"/>
    <property type="match status" value="1"/>
</dbReference>
<dbReference type="RefSeq" id="WP_130287815.1">
    <property type="nucleotide sequence ID" value="NZ_SGXE01000007.1"/>
</dbReference>